<feature type="transmembrane region" description="Helical" evidence="1">
    <location>
        <begin position="28"/>
        <end position="45"/>
    </location>
</feature>
<dbReference type="RefSeq" id="WP_310771506.1">
    <property type="nucleotide sequence ID" value="NZ_JBHRWR010000002.1"/>
</dbReference>
<sequence>MGGALAVAVFGALLAGQAGFLPGRRTSLVITVVVLLATAAATPLLKRRHQPLAE</sequence>
<reference evidence="3" key="1">
    <citation type="journal article" date="2019" name="Int. J. Syst. Evol. Microbiol.">
        <title>The Global Catalogue of Microorganisms (GCM) 10K type strain sequencing project: providing services to taxonomists for standard genome sequencing and annotation.</title>
        <authorList>
            <consortium name="The Broad Institute Genomics Platform"/>
            <consortium name="The Broad Institute Genome Sequencing Center for Infectious Disease"/>
            <person name="Wu L."/>
            <person name="Ma J."/>
        </authorList>
    </citation>
    <scope>NUCLEOTIDE SEQUENCE [LARGE SCALE GENOMIC DNA]</scope>
    <source>
        <strain evidence="3">CGMCC 4.7035</strain>
    </source>
</reference>
<protein>
    <submittedName>
        <fullName evidence="2">Uncharacterized protein</fullName>
    </submittedName>
</protein>
<proteinExistence type="predicted"/>
<dbReference type="Proteomes" id="UP001595701">
    <property type="component" value="Unassembled WGS sequence"/>
</dbReference>
<evidence type="ECO:0000313" key="3">
    <source>
        <dbReference type="Proteomes" id="UP001595701"/>
    </source>
</evidence>
<keyword evidence="1" id="KW-0812">Transmembrane</keyword>
<keyword evidence="1" id="KW-0472">Membrane</keyword>
<name>A0ABV7S641_9ACTN</name>
<accession>A0ABV7S641</accession>
<keyword evidence="3" id="KW-1185">Reference proteome</keyword>
<comment type="caution">
    <text evidence="2">The sequence shown here is derived from an EMBL/GenBank/DDBJ whole genome shotgun (WGS) entry which is preliminary data.</text>
</comment>
<evidence type="ECO:0000313" key="2">
    <source>
        <dbReference type="EMBL" id="MFC3571973.1"/>
    </source>
</evidence>
<keyword evidence="1" id="KW-1133">Transmembrane helix</keyword>
<organism evidence="2 3">
    <name type="scientific">Streptomyces yaanensis</name>
    <dbReference type="NCBI Taxonomy" id="1142239"/>
    <lineage>
        <taxon>Bacteria</taxon>
        <taxon>Bacillati</taxon>
        <taxon>Actinomycetota</taxon>
        <taxon>Actinomycetes</taxon>
        <taxon>Kitasatosporales</taxon>
        <taxon>Streptomycetaceae</taxon>
        <taxon>Streptomyces</taxon>
    </lineage>
</organism>
<evidence type="ECO:0000256" key="1">
    <source>
        <dbReference type="SAM" id="Phobius"/>
    </source>
</evidence>
<gene>
    <name evidence="2" type="ORF">ACFOZ0_01425</name>
</gene>
<dbReference type="EMBL" id="JBHRWR010000002">
    <property type="protein sequence ID" value="MFC3571973.1"/>
    <property type="molecule type" value="Genomic_DNA"/>
</dbReference>